<evidence type="ECO:0008006" key="3">
    <source>
        <dbReference type="Google" id="ProtNLM"/>
    </source>
</evidence>
<organism evidence="1 2">
    <name type="scientific">Sutcliffiella cohnii</name>
    <dbReference type="NCBI Taxonomy" id="33932"/>
    <lineage>
        <taxon>Bacteria</taxon>
        <taxon>Bacillati</taxon>
        <taxon>Bacillota</taxon>
        <taxon>Bacilli</taxon>
        <taxon>Bacillales</taxon>
        <taxon>Bacillaceae</taxon>
        <taxon>Sutcliffiella</taxon>
    </lineage>
</organism>
<evidence type="ECO:0000313" key="1">
    <source>
        <dbReference type="EMBL" id="AST91607.1"/>
    </source>
</evidence>
<dbReference type="InterPro" id="IPR020255">
    <property type="entry name" value="CsgA"/>
</dbReference>
<dbReference type="EMBL" id="CP018866">
    <property type="protein sequence ID" value="AST91607.1"/>
    <property type="molecule type" value="Genomic_DNA"/>
</dbReference>
<gene>
    <name evidence="1" type="ORF">BC6307_10090</name>
</gene>
<accession>A0A223KQF1</accession>
<dbReference type="Proteomes" id="UP000215224">
    <property type="component" value="Chromosome"/>
</dbReference>
<protein>
    <recommendedName>
        <fullName evidence="3">Sporulation protein</fullName>
    </recommendedName>
</protein>
<dbReference type="KEGG" id="bcoh:BC6307_10090"/>
<dbReference type="AlphaFoldDB" id="A0A223KQF1"/>
<name>A0A223KQF1_9BACI</name>
<keyword evidence="2" id="KW-1185">Reference proteome</keyword>
<proteinExistence type="predicted"/>
<dbReference type="STRING" id="1314751.GCA_001591425_03404"/>
<dbReference type="Pfam" id="PF17334">
    <property type="entry name" value="CsgA"/>
    <property type="match status" value="1"/>
</dbReference>
<sequence>MNKPLAYLREVLSNYTNEGQHYPSQLLSKIANNHYNTERDFVLDLSEQEIQYLNSILPNELSNAMESEDFPRVQQLNEVYELLF</sequence>
<reference evidence="1 2" key="1">
    <citation type="submission" date="2016-12" db="EMBL/GenBank/DDBJ databases">
        <title>The whole genome sequencing and assembly of Bacillus cohnii DSM 6307T strain.</title>
        <authorList>
            <person name="Lee Y.-J."/>
            <person name="Yi H."/>
            <person name="Bahn Y.-S."/>
            <person name="Kim J.F."/>
            <person name="Lee D.-W."/>
        </authorList>
    </citation>
    <scope>NUCLEOTIDE SEQUENCE [LARGE SCALE GENOMIC DNA]</scope>
    <source>
        <strain evidence="1 2">DSM 6307</strain>
    </source>
</reference>
<evidence type="ECO:0000313" key="2">
    <source>
        <dbReference type="Proteomes" id="UP000215224"/>
    </source>
</evidence>
<dbReference type="RefSeq" id="WP_066418847.1">
    <property type="nucleotide sequence ID" value="NZ_CP018866.1"/>
</dbReference>